<feature type="chain" id="PRO_5016326060" evidence="2">
    <location>
        <begin position="23"/>
        <end position="188"/>
    </location>
</feature>
<protein>
    <submittedName>
        <fullName evidence="3">Uncharacterized protein</fullName>
    </submittedName>
</protein>
<dbReference type="RefSeq" id="WP_109722482.1">
    <property type="nucleotide sequence ID" value="NZ_MSZV01000069.1"/>
</dbReference>
<keyword evidence="2" id="KW-0732">Signal</keyword>
<dbReference type="AlphaFoldDB" id="A0A316IFU2"/>
<dbReference type="Proteomes" id="UP000245812">
    <property type="component" value="Unassembled WGS sequence"/>
</dbReference>
<sequence length="188" mass="20032">MKRLRIAALAGALLMASHAALAASSSLSPFPPKLLPVLVNVNAQGKVTKASPAMELPPNLNRLLQQNLDELITGPAHARDRAVSSQFIVNLYLKTAPRADGSFDASFAYASTQPVPPGSWHWANIDDRRLALVSDSARPYRMINRVPRDGVRGLPPLRHQGPSQPTMPAPAATRVASSTTPNAGGHGR</sequence>
<organism evidence="3 4">
    <name type="scientific">Fulvimonas soli</name>
    <dbReference type="NCBI Taxonomy" id="155197"/>
    <lineage>
        <taxon>Bacteria</taxon>
        <taxon>Pseudomonadati</taxon>
        <taxon>Pseudomonadota</taxon>
        <taxon>Gammaproteobacteria</taxon>
        <taxon>Lysobacterales</taxon>
        <taxon>Rhodanobacteraceae</taxon>
        <taxon>Fulvimonas</taxon>
    </lineage>
</organism>
<evidence type="ECO:0000313" key="4">
    <source>
        <dbReference type="Proteomes" id="UP000245812"/>
    </source>
</evidence>
<evidence type="ECO:0000313" key="3">
    <source>
        <dbReference type="EMBL" id="PWK91889.1"/>
    </source>
</evidence>
<accession>A0A316IFU2</accession>
<gene>
    <name evidence="3" type="ORF">C7456_1038</name>
</gene>
<proteinExistence type="predicted"/>
<comment type="caution">
    <text evidence="3">The sequence shown here is derived from an EMBL/GenBank/DDBJ whole genome shotgun (WGS) entry which is preliminary data.</text>
</comment>
<evidence type="ECO:0000256" key="1">
    <source>
        <dbReference type="SAM" id="MobiDB-lite"/>
    </source>
</evidence>
<dbReference type="EMBL" id="QGHC01000003">
    <property type="protein sequence ID" value="PWK91889.1"/>
    <property type="molecule type" value="Genomic_DNA"/>
</dbReference>
<feature type="region of interest" description="Disordered" evidence="1">
    <location>
        <begin position="147"/>
        <end position="188"/>
    </location>
</feature>
<evidence type="ECO:0000256" key="2">
    <source>
        <dbReference type="SAM" id="SignalP"/>
    </source>
</evidence>
<dbReference type="OrthoDB" id="5953216at2"/>
<keyword evidence="4" id="KW-1185">Reference proteome</keyword>
<name>A0A316IFU2_9GAMM</name>
<reference evidence="3 4" key="1">
    <citation type="submission" date="2018-05" db="EMBL/GenBank/DDBJ databases">
        <title>Genomic Encyclopedia of Type Strains, Phase IV (KMG-IV): sequencing the most valuable type-strain genomes for metagenomic binning, comparative biology and taxonomic classification.</title>
        <authorList>
            <person name="Goeker M."/>
        </authorList>
    </citation>
    <scope>NUCLEOTIDE SEQUENCE [LARGE SCALE GENOMIC DNA]</scope>
    <source>
        <strain evidence="3 4">DSM 14263</strain>
    </source>
</reference>
<feature type="signal peptide" evidence="2">
    <location>
        <begin position="1"/>
        <end position="22"/>
    </location>
</feature>